<feature type="region of interest" description="Disordered" evidence="1">
    <location>
        <begin position="1"/>
        <end position="23"/>
    </location>
</feature>
<keyword evidence="4" id="KW-1185">Reference proteome</keyword>
<keyword evidence="2" id="KW-0812">Transmembrane</keyword>
<dbReference type="AlphaFoldDB" id="A0A1G6JZC7"/>
<feature type="transmembrane region" description="Helical" evidence="2">
    <location>
        <begin position="27"/>
        <end position="46"/>
    </location>
</feature>
<accession>A0A1G6JZC7</accession>
<protein>
    <submittedName>
        <fullName evidence="3">Uncharacterized protein</fullName>
    </submittedName>
</protein>
<evidence type="ECO:0000256" key="2">
    <source>
        <dbReference type="SAM" id="Phobius"/>
    </source>
</evidence>
<keyword evidence="2" id="KW-1133">Transmembrane helix</keyword>
<dbReference type="EMBL" id="FMZX01000001">
    <property type="protein sequence ID" value="SDC23755.1"/>
    <property type="molecule type" value="Genomic_DNA"/>
</dbReference>
<feature type="compositionally biased region" description="Basic and acidic residues" evidence="1">
    <location>
        <begin position="11"/>
        <end position="20"/>
    </location>
</feature>
<keyword evidence="2" id="KW-0472">Membrane</keyword>
<sequence>MSDMNSARPRRGAEPREQDQQGRLSQLVQGGIFLGVMLLLFVLAGFRG</sequence>
<reference evidence="3 4" key="1">
    <citation type="submission" date="2016-10" db="EMBL/GenBank/DDBJ databases">
        <authorList>
            <person name="de Groot N.N."/>
        </authorList>
    </citation>
    <scope>NUCLEOTIDE SEQUENCE [LARGE SCALE GENOMIC DNA]</scope>
    <source>
        <strain evidence="3 4">CPCC 100156</strain>
    </source>
</reference>
<name>A0A1G6JZC7_9PROT</name>
<dbReference type="STRING" id="938405.SAMN02927895_00506"/>
<proteinExistence type="predicted"/>
<organism evidence="3 4">
    <name type="scientific">Belnapia rosea</name>
    <dbReference type="NCBI Taxonomy" id="938405"/>
    <lineage>
        <taxon>Bacteria</taxon>
        <taxon>Pseudomonadati</taxon>
        <taxon>Pseudomonadota</taxon>
        <taxon>Alphaproteobacteria</taxon>
        <taxon>Acetobacterales</taxon>
        <taxon>Roseomonadaceae</taxon>
        <taxon>Belnapia</taxon>
    </lineage>
</organism>
<dbReference type="Proteomes" id="UP000198925">
    <property type="component" value="Unassembled WGS sequence"/>
</dbReference>
<gene>
    <name evidence="3" type="ORF">SAMN04487779_1001321</name>
</gene>
<evidence type="ECO:0000313" key="4">
    <source>
        <dbReference type="Proteomes" id="UP000198925"/>
    </source>
</evidence>
<evidence type="ECO:0000313" key="3">
    <source>
        <dbReference type="EMBL" id="SDC23755.1"/>
    </source>
</evidence>
<evidence type="ECO:0000256" key="1">
    <source>
        <dbReference type="SAM" id="MobiDB-lite"/>
    </source>
</evidence>